<evidence type="ECO:0000313" key="1">
    <source>
        <dbReference type="EMBL" id="CAG8757170.1"/>
    </source>
</evidence>
<protein>
    <submittedName>
        <fullName evidence="1">15210_t:CDS:1</fullName>
    </submittedName>
</protein>
<organism evidence="1 2">
    <name type="scientific">Acaulospora colombiana</name>
    <dbReference type="NCBI Taxonomy" id="27376"/>
    <lineage>
        <taxon>Eukaryota</taxon>
        <taxon>Fungi</taxon>
        <taxon>Fungi incertae sedis</taxon>
        <taxon>Mucoromycota</taxon>
        <taxon>Glomeromycotina</taxon>
        <taxon>Glomeromycetes</taxon>
        <taxon>Diversisporales</taxon>
        <taxon>Acaulosporaceae</taxon>
        <taxon>Acaulospora</taxon>
    </lineage>
</organism>
<evidence type="ECO:0000313" key="2">
    <source>
        <dbReference type="Proteomes" id="UP000789525"/>
    </source>
</evidence>
<name>A0ACA9QKX4_9GLOM</name>
<dbReference type="EMBL" id="CAJVPT010056673">
    <property type="protein sequence ID" value="CAG8757170.1"/>
    <property type="molecule type" value="Genomic_DNA"/>
</dbReference>
<reference evidence="1" key="1">
    <citation type="submission" date="2021-06" db="EMBL/GenBank/DDBJ databases">
        <authorList>
            <person name="Kallberg Y."/>
            <person name="Tangrot J."/>
            <person name="Rosling A."/>
        </authorList>
    </citation>
    <scope>NUCLEOTIDE SEQUENCE</scope>
    <source>
        <strain evidence="1">CL356</strain>
    </source>
</reference>
<dbReference type="Proteomes" id="UP000789525">
    <property type="component" value="Unassembled WGS sequence"/>
</dbReference>
<comment type="caution">
    <text evidence="1">The sequence shown here is derived from an EMBL/GenBank/DDBJ whole genome shotgun (WGS) entry which is preliminary data.</text>
</comment>
<feature type="non-terminal residue" evidence="1">
    <location>
        <position position="1"/>
    </location>
</feature>
<gene>
    <name evidence="1" type="ORF">ACOLOM_LOCUS13017</name>
</gene>
<accession>A0ACA9QKX4</accession>
<keyword evidence="2" id="KW-1185">Reference proteome</keyword>
<feature type="non-terminal residue" evidence="1">
    <location>
        <position position="77"/>
    </location>
</feature>
<sequence>LRDAVGQSSNEEETTFPCRVKISTESLTPPTNPLFLCLTADESKLVVASRSVVTTWDVERRRGISSRLQPPFRLYKQ</sequence>
<proteinExistence type="predicted"/>